<evidence type="ECO:0000313" key="3">
    <source>
        <dbReference type="EMBL" id="KAG2639766.1"/>
    </source>
</evidence>
<dbReference type="GO" id="GO:0004497">
    <property type="term" value="F:monooxygenase activity"/>
    <property type="evidence" value="ECO:0007669"/>
    <property type="project" value="InterPro"/>
</dbReference>
<keyword evidence="2" id="KW-0408">Iron</keyword>
<dbReference type="OrthoDB" id="3945418at2759"/>
<dbReference type="PANTHER" id="PTHR24286">
    <property type="entry name" value="CYTOCHROME P450 26"/>
    <property type="match status" value="1"/>
</dbReference>
<reference evidence="3" key="1">
    <citation type="submission" date="2020-05" db="EMBL/GenBank/DDBJ databases">
        <title>WGS assembly of Panicum virgatum.</title>
        <authorList>
            <person name="Lovell J.T."/>
            <person name="Jenkins J."/>
            <person name="Shu S."/>
            <person name="Juenger T.E."/>
            <person name="Schmutz J."/>
        </authorList>
    </citation>
    <scope>NUCLEOTIDE SEQUENCE</scope>
    <source>
        <strain evidence="3">AP13</strain>
    </source>
</reference>
<keyword evidence="1" id="KW-0479">Metal-binding</keyword>
<sequence length="164" mass="18459">MARRELSAEFQQLVQGIWAVPLDLPFTRFRRCLAASWRGRRAVAGVIEERRAKLECGETLPADDIVTHMLSRGLPDEEITDNVMFLMVAVHDTTAALITFLLQHLNANKDAYAKVLEEQQEIVRSKKPGEALSWDDLGRMRYTWAAAMETLRMGPPTAPAGRPV</sequence>
<dbReference type="GO" id="GO:0016705">
    <property type="term" value="F:oxidoreductase activity, acting on paired donors, with incorporation or reduction of molecular oxygen"/>
    <property type="evidence" value="ECO:0007669"/>
    <property type="project" value="InterPro"/>
</dbReference>
<proteinExistence type="predicted"/>
<dbReference type="InterPro" id="IPR036396">
    <property type="entry name" value="Cyt_P450_sf"/>
</dbReference>
<accession>A0A8T0W1G4</accession>
<keyword evidence="4" id="KW-1185">Reference proteome</keyword>
<dbReference type="AlphaFoldDB" id="A0A8T0W1G4"/>
<protein>
    <recommendedName>
        <fullName evidence="5">Cytochrome P450</fullName>
    </recommendedName>
</protein>
<dbReference type="InterPro" id="IPR001128">
    <property type="entry name" value="Cyt_P450"/>
</dbReference>
<dbReference type="Gene3D" id="1.10.630.10">
    <property type="entry name" value="Cytochrome P450"/>
    <property type="match status" value="1"/>
</dbReference>
<evidence type="ECO:0000256" key="1">
    <source>
        <dbReference type="ARBA" id="ARBA00022723"/>
    </source>
</evidence>
<dbReference type="GO" id="GO:0005506">
    <property type="term" value="F:iron ion binding"/>
    <property type="evidence" value="ECO:0007669"/>
    <property type="project" value="InterPro"/>
</dbReference>
<organism evidence="3 4">
    <name type="scientific">Panicum virgatum</name>
    <name type="common">Blackwell switchgrass</name>
    <dbReference type="NCBI Taxonomy" id="38727"/>
    <lineage>
        <taxon>Eukaryota</taxon>
        <taxon>Viridiplantae</taxon>
        <taxon>Streptophyta</taxon>
        <taxon>Embryophyta</taxon>
        <taxon>Tracheophyta</taxon>
        <taxon>Spermatophyta</taxon>
        <taxon>Magnoliopsida</taxon>
        <taxon>Liliopsida</taxon>
        <taxon>Poales</taxon>
        <taxon>Poaceae</taxon>
        <taxon>PACMAD clade</taxon>
        <taxon>Panicoideae</taxon>
        <taxon>Panicodae</taxon>
        <taxon>Paniceae</taxon>
        <taxon>Panicinae</taxon>
        <taxon>Panicum</taxon>
        <taxon>Panicum sect. Hiantes</taxon>
    </lineage>
</organism>
<comment type="caution">
    <text evidence="3">The sequence shown here is derived from an EMBL/GenBank/DDBJ whole genome shotgun (WGS) entry which is preliminary data.</text>
</comment>
<gene>
    <name evidence="3" type="ORF">PVAP13_2KG044300</name>
</gene>
<dbReference type="GO" id="GO:0020037">
    <property type="term" value="F:heme binding"/>
    <property type="evidence" value="ECO:0007669"/>
    <property type="project" value="InterPro"/>
</dbReference>
<dbReference type="GO" id="GO:0016125">
    <property type="term" value="P:sterol metabolic process"/>
    <property type="evidence" value="ECO:0007669"/>
    <property type="project" value="TreeGrafter"/>
</dbReference>
<dbReference type="Proteomes" id="UP000823388">
    <property type="component" value="Chromosome 2K"/>
</dbReference>
<evidence type="ECO:0000313" key="4">
    <source>
        <dbReference type="Proteomes" id="UP000823388"/>
    </source>
</evidence>
<dbReference type="PANTHER" id="PTHR24286:SF364">
    <property type="entry name" value="CYTOCHROME P450 FAMILY 718"/>
    <property type="match status" value="1"/>
</dbReference>
<dbReference type="Pfam" id="PF00067">
    <property type="entry name" value="p450"/>
    <property type="match status" value="1"/>
</dbReference>
<dbReference type="EMBL" id="CM029039">
    <property type="protein sequence ID" value="KAG2639766.1"/>
    <property type="molecule type" value="Genomic_DNA"/>
</dbReference>
<evidence type="ECO:0008006" key="5">
    <source>
        <dbReference type="Google" id="ProtNLM"/>
    </source>
</evidence>
<dbReference type="SUPFAM" id="SSF48264">
    <property type="entry name" value="Cytochrome P450"/>
    <property type="match status" value="1"/>
</dbReference>
<name>A0A8T0W1G4_PANVG</name>
<evidence type="ECO:0000256" key="2">
    <source>
        <dbReference type="ARBA" id="ARBA00023004"/>
    </source>
</evidence>